<protein>
    <submittedName>
        <fullName evidence="2">Tryptophan synthase beta chain 1</fullName>
    </submittedName>
</protein>
<evidence type="ECO:0000256" key="1">
    <source>
        <dbReference type="SAM" id="MobiDB-lite"/>
    </source>
</evidence>
<evidence type="ECO:0000313" key="2">
    <source>
        <dbReference type="EMBL" id="JAF99685.1"/>
    </source>
</evidence>
<reference evidence="2" key="1">
    <citation type="journal article" date="2014" name="PLoS ONE">
        <title>Transcriptome-Based Identification of ABC Transporters in the Western Tarnished Plant Bug Lygus hesperus.</title>
        <authorList>
            <person name="Hull J.J."/>
            <person name="Chaney K."/>
            <person name="Geib S.M."/>
            <person name="Fabrick J.A."/>
            <person name="Brent C.S."/>
            <person name="Walsh D."/>
            <person name="Lavine L.C."/>
        </authorList>
    </citation>
    <scope>NUCLEOTIDE SEQUENCE</scope>
</reference>
<organism evidence="2">
    <name type="scientific">Lygus hesperus</name>
    <name type="common">Western plant bug</name>
    <dbReference type="NCBI Taxonomy" id="30085"/>
    <lineage>
        <taxon>Eukaryota</taxon>
        <taxon>Metazoa</taxon>
        <taxon>Ecdysozoa</taxon>
        <taxon>Arthropoda</taxon>
        <taxon>Hexapoda</taxon>
        <taxon>Insecta</taxon>
        <taxon>Pterygota</taxon>
        <taxon>Neoptera</taxon>
        <taxon>Paraneoptera</taxon>
        <taxon>Hemiptera</taxon>
        <taxon>Heteroptera</taxon>
        <taxon>Panheteroptera</taxon>
        <taxon>Cimicomorpha</taxon>
        <taxon>Miridae</taxon>
        <taxon>Mirini</taxon>
        <taxon>Lygus</taxon>
    </lineage>
</organism>
<dbReference type="EMBL" id="GBHO01043918">
    <property type="protein sequence ID" value="JAF99685.1"/>
    <property type="molecule type" value="Transcribed_RNA"/>
</dbReference>
<accession>A0A0A9VWX4</accession>
<gene>
    <name evidence="2" type="primary">trpB1</name>
    <name evidence="2" type="ORF">CM83_103539</name>
</gene>
<name>A0A0A9VWX4_LYGHE</name>
<proteinExistence type="predicted"/>
<reference evidence="2" key="2">
    <citation type="submission" date="2014-07" db="EMBL/GenBank/DDBJ databases">
        <authorList>
            <person name="Hull J."/>
        </authorList>
    </citation>
    <scope>NUCLEOTIDE SEQUENCE</scope>
</reference>
<feature type="region of interest" description="Disordered" evidence="1">
    <location>
        <begin position="61"/>
        <end position="86"/>
    </location>
</feature>
<dbReference type="AlphaFoldDB" id="A0A0A9VWX4"/>
<sequence length="100" mass="10889">MCSIRENGILEVQLMPSHGGDSINFNESFGTVNAVSANHFFADTRGHYGVSVRGEGLENTTAVPASSDTADECDDERSRYDGDDGEQGQLYWGQWKAVRG</sequence>